<dbReference type="InterPro" id="IPR019339">
    <property type="entry name" value="CIR_N_dom"/>
</dbReference>
<evidence type="ECO:0000259" key="2">
    <source>
        <dbReference type="SMART" id="SM01083"/>
    </source>
</evidence>
<evidence type="ECO:0000256" key="1">
    <source>
        <dbReference type="SAM" id="MobiDB-lite"/>
    </source>
</evidence>
<feature type="compositionally biased region" description="Basic and acidic residues" evidence="1">
    <location>
        <begin position="261"/>
        <end position="282"/>
    </location>
</feature>
<sequence>MNILPHKSWHVYNQKNRDRVRQDEALAEAKEHEIQERNTAADREHRLNVLRARAQKRLSNRLDDQDESQDQDQGQYQDQDQDQDQTVTIGPTPEDTKSVVVSKQHINFWADSGLQEPKKRQGNPENEAEQKAKQEKWDRTIAMHLDTGIKDQRLFSGSLGLTTTHSAIEIGHTPWYAANYTGASGTPRKKHANTDFVKTREDPLNIMKTLLDKRDQARMKSGRSPSPTSREQRPAVKKSRTEPTSSTPAIESKVTQMSTMDKLRKERLERERAERVKEKKTLDPTYVDPGERYRPSGAYSQQFNPQATLLAHSSYTQDPRTDRSDTRDLKERRTPNGRGHSRDRDGDSRKDSYRSRNVDHKQDGDRRRDLNRRNRNQERDQNGPDRYRDVDYDRTSDKNRERDREYERRRR</sequence>
<evidence type="ECO:0000313" key="4">
    <source>
        <dbReference type="Proteomes" id="UP000738325"/>
    </source>
</evidence>
<feature type="compositionally biased region" description="Polar residues" evidence="1">
    <location>
        <begin position="298"/>
        <end position="318"/>
    </location>
</feature>
<name>A0A9P6RTK8_9FUNG</name>
<dbReference type="PANTHER" id="PTHR22093:SF0">
    <property type="entry name" value="LEUKOCYTE RECEPTOR CLUSTER MEMBER 1"/>
    <property type="match status" value="1"/>
</dbReference>
<gene>
    <name evidence="3" type="ORF">BGZ99_003640</name>
</gene>
<evidence type="ECO:0000313" key="3">
    <source>
        <dbReference type="EMBL" id="KAG0329010.1"/>
    </source>
</evidence>
<organism evidence="3 4">
    <name type="scientific">Dissophora globulifera</name>
    <dbReference type="NCBI Taxonomy" id="979702"/>
    <lineage>
        <taxon>Eukaryota</taxon>
        <taxon>Fungi</taxon>
        <taxon>Fungi incertae sedis</taxon>
        <taxon>Mucoromycota</taxon>
        <taxon>Mortierellomycotina</taxon>
        <taxon>Mortierellomycetes</taxon>
        <taxon>Mortierellales</taxon>
        <taxon>Mortierellaceae</taxon>
        <taxon>Dissophora</taxon>
    </lineage>
</organism>
<comment type="caution">
    <text evidence="3">The sequence shown here is derived from an EMBL/GenBank/DDBJ whole genome shotgun (WGS) entry which is preliminary data.</text>
</comment>
<dbReference type="AlphaFoldDB" id="A0A9P6RTK8"/>
<dbReference type="PANTHER" id="PTHR22093">
    <property type="entry name" value="LEUKOCYTE RECEPTOR CLUSTER LRC MEMBER 1"/>
    <property type="match status" value="1"/>
</dbReference>
<feature type="compositionally biased region" description="Basic and acidic residues" evidence="1">
    <location>
        <begin position="30"/>
        <end position="47"/>
    </location>
</feature>
<feature type="compositionally biased region" description="Basic and acidic residues" evidence="1">
    <location>
        <begin position="319"/>
        <end position="411"/>
    </location>
</feature>
<accession>A0A9P6RTK8</accession>
<keyword evidence="4" id="KW-1185">Reference proteome</keyword>
<dbReference type="OrthoDB" id="2159131at2759"/>
<protein>
    <recommendedName>
        <fullName evidence="2">CBF1-interacting co-repressor CIR N-terminal domain-containing protein</fullName>
    </recommendedName>
</protein>
<proteinExistence type="predicted"/>
<dbReference type="Proteomes" id="UP000738325">
    <property type="component" value="Unassembled WGS sequence"/>
</dbReference>
<feature type="region of interest" description="Disordered" evidence="1">
    <location>
        <begin position="182"/>
        <end position="411"/>
    </location>
</feature>
<feature type="region of interest" description="Disordered" evidence="1">
    <location>
        <begin position="30"/>
        <end position="136"/>
    </location>
</feature>
<feature type="domain" description="CBF1-interacting co-repressor CIR N-terminal" evidence="2">
    <location>
        <begin position="8"/>
        <end position="44"/>
    </location>
</feature>
<dbReference type="InterPro" id="IPR039875">
    <property type="entry name" value="LENG1-like"/>
</dbReference>
<reference evidence="3" key="1">
    <citation type="journal article" date="2020" name="Fungal Divers.">
        <title>Resolving the Mortierellaceae phylogeny through synthesis of multi-gene phylogenetics and phylogenomics.</title>
        <authorList>
            <person name="Vandepol N."/>
            <person name="Liber J."/>
            <person name="Desiro A."/>
            <person name="Na H."/>
            <person name="Kennedy M."/>
            <person name="Barry K."/>
            <person name="Grigoriev I.V."/>
            <person name="Miller A.N."/>
            <person name="O'Donnell K."/>
            <person name="Stajich J.E."/>
            <person name="Bonito G."/>
        </authorList>
    </citation>
    <scope>NUCLEOTIDE SEQUENCE</scope>
    <source>
        <strain evidence="3">REB-010B</strain>
    </source>
</reference>
<feature type="compositionally biased region" description="Polar residues" evidence="1">
    <location>
        <begin position="242"/>
        <end position="259"/>
    </location>
</feature>
<dbReference type="EMBL" id="JAAAIP010000023">
    <property type="protein sequence ID" value="KAG0329010.1"/>
    <property type="molecule type" value="Genomic_DNA"/>
</dbReference>
<dbReference type="SMART" id="SM01083">
    <property type="entry name" value="Cir_N"/>
    <property type="match status" value="1"/>
</dbReference>
<dbReference type="Pfam" id="PF10197">
    <property type="entry name" value="Cir_N"/>
    <property type="match status" value="1"/>
</dbReference>